<organism evidence="2 3">
    <name type="scientific">Nocardioides aromaticivorans</name>
    <dbReference type="NCBI Taxonomy" id="200618"/>
    <lineage>
        <taxon>Bacteria</taxon>
        <taxon>Bacillati</taxon>
        <taxon>Actinomycetota</taxon>
        <taxon>Actinomycetes</taxon>
        <taxon>Propionibacteriales</taxon>
        <taxon>Nocardioidaceae</taxon>
        <taxon>Nocardioides</taxon>
    </lineage>
</organism>
<protein>
    <submittedName>
        <fullName evidence="2">Uncharacterized protein</fullName>
    </submittedName>
</protein>
<sequence length="309" mass="33375">MRIMQTSTKAIRLCAVVPAGLAGSFVAVIGLGFLPDAGLVFAFLGTLLVSFVLAFGWLEAPAARIFGFGRGPRPGERSVLAPTLALLEKLDLAPDRVIVRLVDDARLPATPIGRRTVIVEPTLIQGLYERRLTREDAAVAIGHAVASQRGGPSRFDLAARLWAFPWTLLYAVIRQIARAFRWVPAGGFAWHLRFVIGVIAVVQGFQPGGDPTHGVAAGVLVAVSYIAPAADRAWRGVVERDADRIVAQRGLAGSLVHYARWQLGPDSLERVHRISAADEERRQARVQVEFASADHEQGGVVLTHPTALR</sequence>
<dbReference type="AlphaFoldDB" id="A0A7Y9ZPW9"/>
<dbReference type="EMBL" id="JACBZM010000002">
    <property type="protein sequence ID" value="NYI47935.1"/>
    <property type="molecule type" value="Genomic_DNA"/>
</dbReference>
<feature type="transmembrane region" description="Helical" evidence="1">
    <location>
        <begin position="39"/>
        <end position="58"/>
    </location>
</feature>
<name>A0A7Y9ZPW9_9ACTN</name>
<proteinExistence type="predicted"/>
<feature type="transmembrane region" description="Helical" evidence="1">
    <location>
        <begin position="12"/>
        <end position="33"/>
    </location>
</feature>
<evidence type="ECO:0000313" key="3">
    <source>
        <dbReference type="Proteomes" id="UP000562045"/>
    </source>
</evidence>
<keyword evidence="1" id="KW-1133">Transmembrane helix</keyword>
<reference evidence="2 3" key="1">
    <citation type="submission" date="2020-07" db="EMBL/GenBank/DDBJ databases">
        <title>Sequencing the genomes of 1000 actinobacteria strains.</title>
        <authorList>
            <person name="Klenk H.-P."/>
        </authorList>
    </citation>
    <scope>NUCLEOTIDE SEQUENCE [LARGE SCALE GENOMIC DNA]</scope>
    <source>
        <strain evidence="2 3">DSM 15131</strain>
    </source>
</reference>
<keyword evidence="1" id="KW-0812">Transmembrane</keyword>
<evidence type="ECO:0000313" key="2">
    <source>
        <dbReference type="EMBL" id="NYI47935.1"/>
    </source>
</evidence>
<evidence type="ECO:0000256" key="1">
    <source>
        <dbReference type="SAM" id="Phobius"/>
    </source>
</evidence>
<accession>A0A7Y9ZPW9</accession>
<gene>
    <name evidence="2" type="ORF">BJ993_005081</name>
</gene>
<comment type="caution">
    <text evidence="2">The sequence shown here is derived from an EMBL/GenBank/DDBJ whole genome shotgun (WGS) entry which is preliminary data.</text>
</comment>
<keyword evidence="1" id="KW-0472">Membrane</keyword>
<dbReference type="Proteomes" id="UP000562045">
    <property type="component" value="Unassembled WGS sequence"/>
</dbReference>